<dbReference type="Gene3D" id="3.30.1490.20">
    <property type="entry name" value="ATP-grasp fold, A domain"/>
    <property type="match status" value="1"/>
</dbReference>
<dbReference type="RefSeq" id="WP_105041590.1">
    <property type="nucleotide sequence ID" value="NZ_MQWA01000001.1"/>
</dbReference>
<dbReference type="InterPro" id="IPR002192">
    <property type="entry name" value="PPDK_AMP/ATP-bd"/>
</dbReference>
<dbReference type="PANTHER" id="PTHR43615">
    <property type="entry name" value="PHOSPHOENOLPYRUVATE SYNTHASE-RELATED"/>
    <property type="match status" value="1"/>
</dbReference>
<reference evidence="3 4" key="1">
    <citation type="submission" date="2016-12" db="EMBL/GenBank/DDBJ databases">
        <title>Study of bacterial adaptation to deep sea.</title>
        <authorList>
            <person name="Song J."/>
            <person name="Yoshizawa S."/>
            <person name="Kogure K."/>
        </authorList>
    </citation>
    <scope>NUCLEOTIDE SEQUENCE [LARGE SCALE GENOMIC DNA]</scope>
    <source>
        <strain evidence="3 4">SAORIC-165</strain>
    </source>
</reference>
<dbReference type="InterPro" id="IPR036637">
    <property type="entry name" value="Phosphohistidine_dom_sf"/>
</dbReference>
<dbReference type="Pfam" id="PF00391">
    <property type="entry name" value="PEP-utilizers"/>
    <property type="match status" value="1"/>
</dbReference>
<dbReference type="SUPFAM" id="SSF52009">
    <property type="entry name" value="Phosphohistidine domain"/>
    <property type="match status" value="1"/>
</dbReference>
<dbReference type="InterPro" id="IPR008279">
    <property type="entry name" value="PEP-util_enz_mobile_dom"/>
</dbReference>
<dbReference type="InterPro" id="IPR013815">
    <property type="entry name" value="ATP_grasp_subdomain_1"/>
</dbReference>
<accession>A0A2S7TYG3</accession>
<evidence type="ECO:0008006" key="5">
    <source>
        <dbReference type="Google" id="ProtNLM"/>
    </source>
</evidence>
<keyword evidence="4" id="KW-1185">Reference proteome</keyword>
<feature type="domain" description="Pyruvate phosphate dikinase AMP/ATP-binding" evidence="2">
    <location>
        <begin position="20"/>
        <end position="265"/>
    </location>
</feature>
<dbReference type="OrthoDB" id="9765468at2"/>
<dbReference type="AlphaFoldDB" id="A0A2S7TYG3"/>
<dbReference type="Gene3D" id="3.50.30.10">
    <property type="entry name" value="Phosphohistidine domain"/>
    <property type="match status" value="1"/>
</dbReference>
<evidence type="ECO:0000313" key="4">
    <source>
        <dbReference type="Proteomes" id="UP000239907"/>
    </source>
</evidence>
<dbReference type="GO" id="GO:0016301">
    <property type="term" value="F:kinase activity"/>
    <property type="evidence" value="ECO:0007669"/>
    <property type="project" value="InterPro"/>
</dbReference>
<dbReference type="PANTHER" id="PTHR43615:SF1">
    <property type="entry name" value="PPDK_N DOMAIN-CONTAINING PROTEIN"/>
    <property type="match status" value="1"/>
</dbReference>
<dbReference type="InterPro" id="IPR051549">
    <property type="entry name" value="PEP_Utilizing_Enz"/>
</dbReference>
<dbReference type="Gene3D" id="3.30.470.20">
    <property type="entry name" value="ATP-grasp fold, B domain"/>
    <property type="match status" value="1"/>
</dbReference>
<dbReference type="Pfam" id="PF01326">
    <property type="entry name" value="PPDK_N"/>
    <property type="match status" value="1"/>
</dbReference>
<comment type="caution">
    <text evidence="3">The sequence shown here is derived from an EMBL/GenBank/DDBJ whole genome shotgun (WGS) entry which is preliminary data.</text>
</comment>
<proteinExistence type="predicted"/>
<dbReference type="SUPFAM" id="SSF56059">
    <property type="entry name" value="Glutathione synthetase ATP-binding domain-like"/>
    <property type="match status" value="1"/>
</dbReference>
<dbReference type="EMBL" id="MQWA01000001">
    <property type="protein sequence ID" value="PQJ27102.1"/>
    <property type="molecule type" value="Genomic_DNA"/>
</dbReference>
<organism evidence="3 4">
    <name type="scientific">Rubritalea profundi</name>
    <dbReference type="NCBI Taxonomy" id="1658618"/>
    <lineage>
        <taxon>Bacteria</taxon>
        <taxon>Pseudomonadati</taxon>
        <taxon>Verrucomicrobiota</taxon>
        <taxon>Verrucomicrobiia</taxon>
        <taxon>Verrucomicrobiales</taxon>
        <taxon>Rubritaleaceae</taxon>
        <taxon>Rubritalea</taxon>
    </lineage>
</organism>
<protein>
    <recommendedName>
        <fullName evidence="5">Phosphoenolpyruvate synthase</fullName>
    </recommendedName>
</protein>
<dbReference type="Proteomes" id="UP000239907">
    <property type="component" value="Unassembled WGS sequence"/>
</dbReference>
<evidence type="ECO:0000313" key="3">
    <source>
        <dbReference type="EMBL" id="PQJ27102.1"/>
    </source>
</evidence>
<evidence type="ECO:0000259" key="2">
    <source>
        <dbReference type="Pfam" id="PF01326"/>
    </source>
</evidence>
<gene>
    <name evidence="3" type="ORF">BSZ32_00350</name>
</gene>
<name>A0A2S7TYG3_9BACT</name>
<evidence type="ECO:0000259" key="1">
    <source>
        <dbReference type="Pfam" id="PF00391"/>
    </source>
</evidence>
<dbReference type="GO" id="GO:0005524">
    <property type="term" value="F:ATP binding"/>
    <property type="evidence" value="ECO:0007669"/>
    <property type="project" value="InterPro"/>
</dbReference>
<feature type="domain" description="PEP-utilising enzyme mobile" evidence="1">
    <location>
        <begin position="755"/>
        <end position="826"/>
    </location>
</feature>
<sequence length="835" mass="92402">MILHSQDLEHADKLGGKAKALAQLGQADFNIPFWFVVADFTESDCEEILNRSSALGSDLFAVRSSAAAEDGAQHSFAGQFDSYLNVPRSQLIEKIKRVQQSSKSAHIESYQSSQSIENVTPPSVLIQCMLEPDVSGVAFSADPVAGNLDHTVISSVWGTGSALVSGEVDADCWTLDADSSTVKEVIAHKKFQHSPCPTSLEGVQMVETAPEKIEVPSLTKTQRREVQQLVRHCAEHFDSPQDIEWAYQDGSLYLLQSRPITTLKHGYRNSDPLTVWDNSNIAESYSGHTSIMTFSFAERAYENVYREFCRMLSVPEKRVIASDPVFKNMLGHIHGHVYYNLNSWYHVLALLPGFSLNRSFMEQMMGVKEPMPDEIVETIIEKTRVSKMADGCALVGTFFGLIKNHRGLKKQMDGFYQRLNQALSLQASELENMDGKQLAQHYRDLEDQLLQRWDAPLINDFFAMIHYGTLRSLCEKWLGDGSLQNTLLLDTGDIISAEPPTRIKEMASIAAKDASLSASLADPDLSCEVKLAHLMQNAELAEAYQSYLEKFGDRCLEELKLESPTVVDDPVSLLSGIGGMAQRIRNGKVPQNPQPFQTPEIQLSGIKSVIFKWVLNNAKSRVRDRENLRFERTRLFGRVRKIVVLLAQQLVDAGWIDDPQEVFLLTISEVIGVYESTQDPAALRALIIERKAQAASFTTPPDRFETRGEVTQHTPLIAAQSAVSSDSSDLSGTGACPGIVRGFVRVVHDPRSATLKEGEILVAQQTDPGWVVLFPAASGLLVERGSLLSHSAIVARELQLPCIVSIPAVTRTLKTGDYVEMNGSTGTIQLIDHVI</sequence>